<evidence type="ECO:0000259" key="2">
    <source>
        <dbReference type="PROSITE" id="PS50089"/>
    </source>
</evidence>
<sequence length="405" mass="45952">MDSPSLSRRDPRPNIFRGSSLPRINLGSQAIILPVNFPRISSTIQPIIFPTNIEPGRHPLPYILYPTGHVSRRIGAEVRSPRGNTVRIIGENDQTKLADLVKMADQSGSNETEINIVIGPPPRSPVETPTGPIGQECEICYSENVSTENLLRCCRKPMCETCLNRLRKPVCPFCIQPLKGIKTEVVEKLERTHHQQIVENRMTENFYDKLGSNMARYAMLINGERQQTQRILLLFTSVASLKYDMSIPKTGKERLSLIDILIQKINPFNRFGAPNHLIEIDIGRFITDSISEVQVEEVARQSKELVENQTFFNDLSLLTGNFALQLGNISNQPNRLKINQLQDQIKLIGRSSSIRLILESQIERQKLIDQIYSKLSVMNEIGMSEELIKKKISELIQLQISIFSR</sequence>
<gene>
    <name evidence="3" type="ORF">LCPAC201_01290</name>
</gene>
<protein>
    <submittedName>
        <fullName evidence="3">Putative RING finger E3 ubiquitin ligase</fullName>
    </submittedName>
</protein>
<keyword evidence="1" id="KW-0863">Zinc-finger</keyword>
<dbReference type="EMBL" id="MK500499">
    <property type="protein sequence ID" value="QBK90828.1"/>
    <property type="molecule type" value="Genomic_DNA"/>
</dbReference>
<feature type="domain" description="RING-type" evidence="2">
    <location>
        <begin position="137"/>
        <end position="174"/>
    </location>
</feature>
<accession>A0A481Z4L5</accession>
<name>A0A481Z4L5_9VIRU</name>
<evidence type="ECO:0000313" key="3">
    <source>
        <dbReference type="EMBL" id="QBK90828.1"/>
    </source>
</evidence>
<proteinExistence type="predicted"/>
<organism evidence="3">
    <name type="scientific">Pithovirus LCPAC201</name>
    <dbReference type="NCBI Taxonomy" id="2506591"/>
    <lineage>
        <taxon>Viruses</taxon>
        <taxon>Pithoviruses</taxon>
    </lineage>
</organism>
<evidence type="ECO:0000256" key="1">
    <source>
        <dbReference type="PROSITE-ProRule" id="PRU00175"/>
    </source>
</evidence>
<keyword evidence="1" id="KW-0479">Metal-binding</keyword>
<keyword evidence="1" id="KW-0862">Zinc</keyword>
<reference evidence="3" key="1">
    <citation type="journal article" date="2019" name="MBio">
        <title>Virus Genomes from Deep Sea Sediments Expand the Ocean Megavirome and Support Independent Origins of Viral Gigantism.</title>
        <authorList>
            <person name="Backstrom D."/>
            <person name="Yutin N."/>
            <person name="Jorgensen S.L."/>
            <person name="Dharamshi J."/>
            <person name="Homa F."/>
            <person name="Zaremba-Niedwiedzka K."/>
            <person name="Spang A."/>
            <person name="Wolf Y.I."/>
            <person name="Koonin E.V."/>
            <person name="Ettema T.J."/>
        </authorList>
    </citation>
    <scope>NUCLEOTIDE SEQUENCE</scope>
</reference>
<dbReference type="InterPro" id="IPR001841">
    <property type="entry name" value="Znf_RING"/>
</dbReference>
<keyword evidence="3" id="KW-0436">Ligase</keyword>
<dbReference type="GO" id="GO:0008270">
    <property type="term" value="F:zinc ion binding"/>
    <property type="evidence" value="ECO:0007669"/>
    <property type="project" value="UniProtKB-KW"/>
</dbReference>
<dbReference type="GO" id="GO:0016874">
    <property type="term" value="F:ligase activity"/>
    <property type="evidence" value="ECO:0007669"/>
    <property type="project" value="UniProtKB-KW"/>
</dbReference>
<dbReference type="PROSITE" id="PS50089">
    <property type="entry name" value="ZF_RING_2"/>
    <property type="match status" value="1"/>
</dbReference>